<reference evidence="1 2" key="2">
    <citation type="submission" date="2021-10" db="EMBL/GenBank/DDBJ databases">
        <authorList>
            <person name="Piombo E."/>
        </authorList>
    </citation>
    <scope>NUCLEOTIDE SEQUENCE [LARGE SCALE GENOMIC DNA]</scope>
</reference>
<dbReference type="Proteomes" id="UP000754883">
    <property type="component" value="Unassembled WGS sequence"/>
</dbReference>
<dbReference type="SUPFAM" id="SSF48452">
    <property type="entry name" value="TPR-like"/>
    <property type="match status" value="1"/>
</dbReference>
<dbReference type="PANTHER" id="PTHR46082:SF11">
    <property type="entry name" value="AAA+ ATPASE DOMAIN-CONTAINING PROTEIN-RELATED"/>
    <property type="match status" value="1"/>
</dbReference>
<dbReference type="InterPro" id="IPR053137">
    <property type="entry name" value="NLR-like"/>
</dbReference>
<dbReference type="AlphaFoldDB" id="A0A9N9UF11"/>
<dbReference type="InterPro" id="IPR011990">
    <property type="entry name" value="TPR-like_helical_dom_sf"/>
</dbReference>
<accession>A0A9N9UF11</accession>
<dbReference type="PANTHER" id="PTHR46082">
    <property type="entry name" value="ATP/GTP-BINDING PROTEIN-RELATED"/>
    <property type="match status" value="1"/>
</dbReference>
<organism evidence="1 2">
    <name type="scientific">Clonostachys byssicola</name>
    <dbReference type="NCBI Taxonomy" id="160290"/>
    <lineage>
        <taxon>Eukaryota</taxon>
        <taxon>Fungi</taxon>
        <taxon>Dikarya</taxon>
        <taxon>Ascomycota</taxon>
        <taxon>Pezizomycotina</taxon>
        <taxon>Sordariomycetes</taxon>
        <taxon>Hypocreomycetidae</taxon>
        <taxon>Hypocreales</taxon>
        <taxon>Bionectriaceae</taxon>
        <taxon>Clonostachys</taxon>
    </lineage>
</organism>
<dbReference type="OrthoDB" id="4062651at2759"/>
<evidence type="ECO:0000313" key="1">
    <source>
        <dbReference type="EMBL" id="CAG9987118.1"/>
    </source>
</evidence>
<dbReference type="Pfam" id="PF13374">
    <property type="entry name" value="TPR_10"/>
    <property type="match status" value="1"/>
</dbReference>
<name>A0A9N9UF11_9HYPO</name>
<evidence type="ECO:0008006" key="3">
    <source>
        <dbReference type="Google" id="ProtNLM"/>
    </source>
</evidence>
<proteinExistence type="predicted"/>
<dbReference type="EMBL" id="CABFNO020001407">
    <property type="protein sequence ID" value="CAG9987118.1"/>
    <property type="molecule type" value="Genomic_DNA"/>
</dbReference>
<sequence>MYESQRQWSAASILLGPLVEKSMAVLGPHNVSTLRYASKLASVLAWQGHLEEAETMSREVFETREVHLDTLRSMNILARICLKQKRPKDGEDLLRLLFKMCPKILGATHELTNDTIACLAVVDAKQGQMIIPIPMLEEMAEKLKAVLYDAYSDLIYVLSELALIQLRFMILVKQRSCVGRSYNSAVALRTISTQGNRQRYIEEQKVLAQLLVLKRESLGEEHPDTLAGMHELAYLWVNYGYTIKSQVLMRSCISLRRRILVVGHPLAKDSEQLLKEWQAG</sequence>
<keyword evidence="2" id="KW-1185">Reference proteome</keyword>
<evidence type="ECO:0000313" key="2">
    <source>
        <dbReference type="Proteomes" id="UP000754883"/>
    </source>
</evidence>
<dbReference type="Gene3D" id="1.25.40.10">
    <property type="entry name" value="Tetratricopeptide repeat domain"/>
    <property type="match status" value="2"/>
</dbReference>
<protein>
    <recommendedName>
        <fullName evidence="3">Kinesin light chain</fullName>
    </recommendedName>
</protein>
<comment type="caution">
    <text evidence="1">The sequence shown here is derived from an EMBL/GenBank/DDBJ whole genome shotgun (WGS) entry which is preliminary data.</text>
</comment>
<reference evidence="2" key="1">
    <citation type="submission" date="2019-06" db="EMBL/GenBank/DDBJ databases">
        <authorList>
            <person name="Broberg M."/>
        </authorList>
    </citation>
    <scope>NUCLEOTIDE SEQUENCE [LARGE SCALE GENOMIC DNA]</scope>
</reference>
<gene>
    <name evidence="1" type="ORF">CBYS24578_00013755</name>
</gene>